<organism evidence="2 3">
    <name type="scientific">Globodera rostochiensis</name>
    <name type="common">Golden nematode worm</name>
    <name type="synonym">Heterodera rostochiensis</name>
    <dbReference type="NCBI Taxonomy" id="31243"/>
    <lineage>
        <taxon>Eukaryota</taxon>
        <taxon>Metazoa</taxon>
        <taxon>Ecdysozoa</taxon>
        <taxon>Nematoda</taxon>
        <taxon>Chromadorea</taxon>
        <taxon>Rhabditida</taxon>
        <taxon>Tylenchina</taxon>
        <taxon>Tylenchomorpha</taxon>
        <taxon>Tylenchoidea</taxon>
        <taxon>Heteroderidae</taxon>
        <taxon>Heteroderinae</taxon>
        <taxon>Globodera</taxon>
    </lineage>
</organism>
<sequence>MDFGAASGLSVNMLEDLNFLISYTGGEGFQTFRGPALVPIANNVFYYEVKIEECGADAIAIGFGPTDFELDKCVGRQLGTHAYASDGKFLGGPSVDGVIKGKKQFGAGHTIGAGVDLRCTPEKIIYTWNGLLKSGNNLYSTASGRLHSCITLANGQDKSFVSSPPVPKRRNFHLLRKNSLWSNMASNIVGQRRNGGAAAGGGETPEGVPQKSDTLSIAAAAPPAVIVVANGQIEVNTKTLIAAAAVNGVNGGEKVVMNGRATEAAERSPSTIFSDTVPNSPAKKCGPMLGQMASACAIVAALHSLPAPRRRFTAKCPKKKKQKRTTQNIPFPSPPQQQPTLHQIMQFLHKMHSSPHNFKSTIYVFIPPILGQPQRHLTRRER</sequence>
<proteinExistence type="predicted"/>
<dbReference type="Proteomes" id="UP000887572">
    <property type="component" value="Unplaced"/>
</dbReference>
<dbReference type="AlphaFoldDB" id="A0A914GXR7"/>
<feature type="region of interest" description="Disordered" evidence="1">
    <location>
        <begin position="313"/>
        <end position="338"/>
    </location>
</feature>
<reference evidence="3" key="1">
    <citation type="submission" date="2022-11" db="UniProtKB">
        <authorList>
            <consortium name="WormBaseParasite"/>
        </authorList>
    </citation>
    <scope>IDENTIFICATION</scope>
</reference>
<evidence type="ECO:0000313" key="3">
    <source>
        <dbReference type="WBParaSite" id="Gr19_v10_g12165.t1"/>
    </source>
</evidence>
<feature type="compositionally biased region" description="Basic residues" evidence="1">
    <location>
        <begin position="313"/>
        <end position="324"/>
    </location>
</feature>
<dbReference type="InterPro" id="IPR043136">
    <property type="entry name" value="B30.2/SPRY_sf"/>
</dbReference>
<feature type="region of interest" description="Disordered" evidence="1">
    <location>
        <begin position="192"/>
        <end position="211"/>
    </location>
</feature>
<evidence type="ECO:0000256" key="1">
    <source>
        <dbReference type="SAM" id="MobiDB-lite"/>
    </source>
</evidence>
<name>A0A914GXR7_GLORO</name>
<accession>A0A914GXR7</accession>
<evidence type="ECO:0000313" key="2">
    <source>
        <dbReference type="Proteomes" id="UP000887572"/>
    </source>
</evidence>
<dbReference type="CDD" id="cd12885">
    <property type="entry name" value="SPRY_RanBP_like"/>
    <property type="match status" value="1"/>
</dbReference>
<dbReference type="WBParaSite" id="Gr19_v10_g12165.t1">
    <property type="protein sequence ID" value="Gr19_v10_g12165.t1"/>
    <property type="gene ID" value="Gr19_v10_g12165"/>
</dbReference>
<dbReference type="InterPro" id="IPR044736">
    <property type="entry name" value="Gid1/RanBPM/SPLA_SPRY"/>
</dbReference>
<keyword evidence="2" id="KW-1185">Reference proteome</keyword>
<protein>
    <submittedName>
        <fullName evidence="3">B30.2/SPRY domain-containing protein</fullName>
    </submittedName>
</protein>
<dbReference type="Gene3D" id="2.60.120.920">
    <property type="match status" value="1"/>
</dbReference>